<evidence type="ECO:0000313" key="2">
    <source>
        <dbReference type="Proteomes" id="UP000297776"/>
    </source>
</evidence>
<accession>A0A4Y8LHW9</accession>
<name>A0A4Y8LHW9_9BACL</name>
<dbReference type="OrthoDB" id="2456141at2"/>
<comment type="caution">
    <text evidence="1">The sequence shown here is derived from an EMBL/GenBank/DDBJ whole genome shotgun (WGS) entry which is preliminary data.</text>
</comment>
<keyword evidence="2" id="KW-1185">Reference proteome</keyword>
<dbReference type="AlphaFoldDB" id="A0A4Y8LHW9"/>
<dbReference type="RefSeq" id="WP_134381035.1">
    <property type="nucleotide sequence ID" value="NZ_SORX01000003.1"/>
</dbReference>
<dbReference type="Proteomes" id="UP000297776">
    <property type="component" value="Unassembled WGS sequence"/>
</dbReference>
<organism evidence="1 2">
    <name type="scientific">Jeotgalibacillus salarius</name>
    <dbReference type="NCBI Taxonomy" id="546023"/>
    <lineage>
        <taxon>Bacteria</taxon>
        <taxon>Bacillati</taxon>
        <taxon>Bacillota</taxon>
        <taxon>Bacilli</taxon>
        <taxon>Bacillales</taxon>
        <taxon>Caryophanaceae</taxon>
        <taxon>Jeotgalibacillus</taxon>
    </lineage>
</organism>
<reference evidence="1 2" key="1">
    <citation type="submission" date="2019-03" db="EMBL/GenBank/DDBJ databases">
        <authorList>
            <person name="Yang Y."/>
        </authorList>
    </citation>
    <scope>NUCLEOTIDE SEQUENCE [LARGE SCALE GENOMIC DNA]</scope>
    <source>
        <strain evidence="1 2">ASL-1</strain>
    </source>
</reference>
<sequence length="86" mass="9872">MKKIRGVILLVIILAVTLFVINNIKLYDIKSAVLAKEDDIQIESITQLGGWGEWFQEYSLVVEKDGSKYRIWTDGDGEIDDWEVLN</sequence>
<protein>
    <recommendedName>
        <fullName evidence="3">DUF3139 domain-containing protein</fullName>
    </recommendedName>
</protein>
<evidence type="ECO:0000313" key="1">
    <source>
        <dbReference type="EMBL" id="TFE02334.1"/>
    </source>
</evidence>
<dbReference type="EMBL" id="SORX01000003">
    <property type="protein sequence ID" value="TFE02334.1"/>
    <property type="molecule type" value="Genomic_DNA"/>
</dbReference>
<proteinExistence type="predicted"/>
<gene>
    <name evidence="1" type="ORF">E2626_07080</name>
</gene>
<evidence type="ECO:0008006" key="3">
    <source>
        <dbReference type="Google" id="ProtNLM"/>
    </source>
</evidence>